<evidence type="ECO:0000256" key="1">
    <source>
        <dbReference type="ARBA" id="ARBA00022468"/>
    </source>
</evidence>
<dbReference type="STRING" id="554055.A0A2P6VMN9"/>
<gene>
    <name evidence="8" type="ORF">C2E20_1259</name>
</gene>
<dbReference type="Pfam" id="PF01412">
    <property type="entry name" value="ArfGap"/>
    <property type="match status" value="1"/>
</dbReference>
<keyword evidence="9" id="KW-1185">Reference proteome</keyword>
<comment type="caution">
    <text evidence="8">The sequence shown here is derived from an EMBL/GenBank/DDBJ whole genome shotgun (WGS) entry which is preliminary data.</text>
</comment>
<feature type="region of interest" description="Disordered" evidence="6">
    <location>
        <begin position="355"/>
        <end position="375"/>
    </location>
</feature>
<dbReference type="FunFam" id="1.10.220.150:FF:000009">
    <property type="entry name" value="stromal membrane-associated protein 1 isoform X1"/>
    <property type="match status" value="1"/>
</dbReference>
<keyword evidence="1" id="KW-0343">GTPase activation</keyword>
<dbReference type="SMART" id="SM00105">
    <property type="entry name" value="ArfGap"/>
    <property type="match status" value="1"/>
</dbReference>
<evidence type="ECO:0000256" key="6">
    <source>
        <dbReference type="SAM" id="MobiDB-lite"/>
    </source>
</evidence>
<feature type="compositionally biased region" description="Low complexity" evidence="6">
    <location>
        <begin position="296"/>
        <end position="328"/>
    </location>
</feature>
<dbReference type="GO" id="GO:0008270">
    <property type="term" value="F:zinc ion binding"/>
    <property type="evidence" value="ECO:0007669"/>
    <property type="project" value="UniProtKB-KW"/>
</dbReference>
<reference evidence="8 9" key="1">
    <citation type="journal article" date="2018" name="Plant J.">
        <title>Genome sequences of Chlorella sorokiniana UTEX 1602 and Micractinium conductrix SAG 241.80: implications to maltose excretion by a green alga.</title>
        <authorList>
            <person name="Arriola M.B."/>
            <person name="Velmurugan N."/>
            <person name="Zhang Y."/>
            <person name="Plunkett M.H."/>
            <person name="Hondzo H."/>
            <person name="Barney B.M."/>
        </authorList>
    </citation>
    <scope>NUCLEOTIDE SEQUENCE [LARGE SCALE GENOMIC DNA]</scope>
    <source>
        <strain evidence="8 9">SAG 241.80</strain>
    </source>
</reference>
<evidence type="ECO:0000256" key="4">
    <source>
        <dbReference type="ARBA" id="ARBA00022833"/>
    </source>
</evidence>
<name>A0A2P6VMN9_9CHLO</name>
<keyword evidence="4" id="KW-0862">Zinc</keyword>
<dbReference type="EMBL" id="LHPF02000002">
    <property type="protein sequence ID" value="PSC75350.1"/>
    <property type="molecule type" value="Genomic_DNA"/>
</dbReference>
<accession>A0A2P6VMN9</accession>
<keyword evidence="2" id="KW-0479">Metal-binding</keyword>
<dbReference type="PANTHER" id="PTHR46419:SF2">
    <property type="entry name" value="ADP-RIBOSYLATION FACTOR GTPASE-ACTIVATING PROTEIN AGD5"/>
    <property type="match status" value="1"/>
</dbReference>
<dbReference type="PANTHER" id="PTHR46419">
    <property type="entry name" value="ADP-RIBOSYLATION FACTOR GTPASE-ACTIVATING PROTEIN AGD5"/>
    <property type="match status" value="1"/>
</dbReference>
<dbReference type="InterPro" id="IPR038508">
    <property type="entry name" value="ArfGAP_dom_sf"/>
</dbReference>
<evidence type="ECO:0000313" key="8">
    <source>
        <dbReference type="EMBL" id="PSC75350.1"/>
    </source>
</evidence>
<dbReference type="InterPro" id="IPR037278">
    <property type="entry name" value="ARFGAP/RecO"/>
</dbReference>
<organism evidence="8 9">
    <name type="scientific">Micractinium conductrix</name>
    <dbReference type="NCBI Taxonomy" id="554055"/>
    <lineage>
        <taxon>Eukaryota</taxon>
        <taxon>Viridiplantae</taxon>
        <taxon>Chlorophyta</taxon>
        <taxon>core chlorophytes</taxon>
        <taxon>Trebouxiophyceae</taxon>
        <taxon>Chlorellales</taxon>
        <taxon>Chlorellaceae</taxon>
        <taxon>Chlorella clade</taxon>
        <taxon>Micractinium</taxon>
    </lineage>
</organism>
<evidence type="ECO:0000256" key="5">
    <source>
        <dbReference type="PROSITE-ProRule" id="PRU00288"/>
    </source>
</evidence>
<feature type="region of interest" description="Disordered" evidence="6">
    <location>
        <begin position="451"/>
        <end position="472"/>
    </location>
</feature>
<keyword evidence="3 5" id="KW-0863">Zinc-finger</keyword>
<dbReference type="PROSITE" id="PS50115">
    <property type="entry name" value="ARFGAP"/>
    <property type="match status" value="1"/>
</dbReference>
<dbReference type="OrthoDB" id="10266696at2759"/>
<dbReference type="GO" id="GO:0005096">
    <property type="term" value="F:GTPase activator activity"/>
    <property type="evidence" value="ECO:0007669"/>
    <property type="project" value="UniProtKB-KW"/>
</dbReference>
<evidence type="ECO:0000259" key="7">
    <source>
        <dbReference type="PROSITE" id="PS50115"/>
    </source>
</evidence>
<dbReference type="PRINTS" id="PR00405">
    <property type="entry name" value="REVINTRACTNG"/>
</dbReference>
<dbReference type="Gene3D" id="1.10.220.150">
    <property type="entry name" value="Arf GTPase activating protein"/>
    <property type="match status" value="1"/>
</dbReference>
<dbReference type="CDD" id="cd08204">
    <property type="entry name" value="ArfGap"/>
    <property type="match status" value="1"/>
</dbReference>
<feature type="region of interest" description="Disordered" evidence="6">
    <location>
        <begin position="157"/>
        <end position="186"/>
    </location>
</feature>
<feature type="domain" description="Arf-GAP" evidence="7">
    <location>
        <begin position="18"/>
        <end position="138"/>
    </location>
</feature>
<feature type="compositionally biased region" description="Low complexity" evidence="6">
    <location>
        <begin position="157"/>
        <end position="177"/>
    </location>
</feature>
<feature type="region of interest" description="Disordered" evidence="6">
    <location>
        <begin position="282"/>
        <end position="337"/>
    </location>
</feature>
<dbReference type="Proteomes" id="UP000239649">
    <property type="component" value="Unassembled WGS sequence"/>
</dbReference>
<sequence length="503" mass="51649">MVRNDKLSVSAQQNERHKTILSQLLKREENRRCADCGTRGPTWASVNLGVFVCLNCSGVHRSLGVHNSKVRSCNLDTWLPEQVAFVSAMGNAHANAYWEARLPADFRRPPENDMGLLRAFITDKYVSKRYAAAAWPEPPGIDNYATHPFMQQYAEGGDGAAEAPAQQNAAPAAAPAARQPPPPLAPQFDLLSLHDPEPVQAPLAAAAAPPAAVPQPAWDPFGAVPAPAAQPAVAAPAVPAWDAFPGTTLAAPPPATAPAAAPATAASFDPFGLVAPPAAPLHTNGSMHSHTSSGGAAADPFALPSAAPPSGQAPAGRPAAPASSLATAGSGGAMGCGASQKVQQRSVTDILAMYNQPQPQPGVQGMQAPPQQHPQLPHVRSASYGGLGAPPAPAPPVAYHAVPMHAAASAPQLLQTSQAPLGDHHPERLAAAGATSQDLFADFGSFQGHQPQQVSMRAAGGSGGSTQPSSAAPPHMVPVFAQGPPPVTVTHPHQPFADFATWK</sequence>
<feature type="compositionally biased region" description="Low complexity" evidence="6">
    <location>
        <begin position="361"/>
        <end position="375"/>
    </location>
</feature>
<dbReference type="InterPro" id="IPR044520">
    <property type="entry name" value="ARF_GAP_AGD5/15"/>
</dbReference>
<evidence type="ECO:0000256" key="3">
    <source>
        <dbReference type="ARBA" id="ARBA00022771"/>
    </source>
</evidence>
<dbReference type="InterPro" id="IPR001164">
    <property type="entry name" value="ArfGAP_dom"/>
</dbReference>
<evidence type="ECO:0000256" key="2">
    <source>
        <dbReference type="ARBA" id="ARBA00022723"/>
    </source>
</evidence>
<feature type="compositionally biased region" description="Polar residues" evidence="6">
    <location>
        <begin position="283"/>
        <end position="294"/>
    </location>
</feature>
<dbReference type="SUPFAM" id="SSF57863">
    <property type="entry name" value="ArfGap/RecO-like zinc finger"/>
    <property type="match status" value="1"/>
</dbReference>
<protein>
    <submittedName>
        <fullName evidence="8">ADP-ribosylation factor GTPase-activating AGD5</fullName>
    </submittedName>
</protein>
<dbReference type="AlphaFoldDB" id="A0A2P6VMN9"/>
<proteinExistence type="predicted"/>
<evidence type="ECO:0000313" key="9">
    <source>
        <dbReference type="Proteomes" id="UP000239649"/>
    </source>
</evidence>